<sequence>MVKKRLECMDAYIVMPSYPVDDVRYIEKTKGEGGNGRALNPRAKPHVKQWHLAQKRSLCRYWHMLIHFALWFSAFHGRICDFTPAEIFRQTWV</sequence>
<accession>G9NSV8</accession>
<dbReference type="HOGENOM" id="CLU_2399963_0_0_1"/>
<keyword evidence="2" id="KW-1185">Reference proteome</keyword>
<dbReference type="EMBL" id="ABDG02000022">
    <property type="protein sequence ID" value="EHK46502.1"/>
    <property type="molecule type" value="Genomic_DNA"/>
</dbReference>
<organism evidence="1 2">
    <name type="scientific">Hypocrea atroviridis (strain ATCC 20476 / IMI 206040)</name>
    <name type="common">Trichoderma atroviride</name>
    <dbReference type="NCBI Taxonomy" id="452589"/>
    <lineage>
        <taxon>Eukaryota</taxon>
        <taxon>Fungi</taxon>
        <taxon>Dikarya</taxon>
        <taxon>Ascomycota</taxon>
        <taxon>Pezizomycotina</taxon>
        <taxon>Sordariomycetes</taxon>
        <taxon>Hypocreomycetidae</taxon>
        <taxon>Hypocreales</taxon>
        <taxon>Hypocreaceae</taxon>
        <taxon>Trichoderma</taxon>
    </lineage>
</organism>
<comment type="caution">
    <text evidence="1">The sequence shown here is derived from an EMBL/GenBank/DDBJ whole genome shotgun (WGS) entry which is preliminary data.</text>
</comment>
<name>G9NSV8_HYPAI</name>
<proteinExistence type="predicted"/>
<evidence type="ECO:0000313" key="2">
    <source>
        <dbReference type="Proteomes" id="UP000005426"/>
    </source>
</evidence>
<dbReference type="AlphaFoldDB" id="G9NSV8"/>
<evidence type="ECO:0000313" key="1">
    <source>
        <dbReference type="EMBL" id="EHK46502.1"/>
    </source>
</evidence>
<reference evidence="1 2" key="1">
    <citation type="journal article" date="2011" name="Genome Biol.">
        <title>Comparative genome sequence analysis underscores mycoparasitism as the ancestral life style of Trichoderma.</title>
        <authorList>
            <person name="Kubicek C.P."/>
            <person name="Herrera-Estrella A."/>
            <person name="Seidl-Seiboth V."/>
            <person name="Martinez D.A."/>
            <person name="Druzhinina I.S."/>
            <person name="Thon M."/>
            <person name="Zeilinger S."/>
            <person name="Casas-Flores S."/>
            <person name="Horwitz B.A."/>
            <person name="Mukherjee P.K."/>
            <person name="Mukherjee M."/>
            <person name="Kredics L."/>
            <person name="Alcaraz L.D."/>
            <person name="Aerts A."/>
            <person name="Antal Z."/>
            <person name="Atanasova L."/>
            <person name="Cervantes-Badillo M.G."/>
            <person name="Challacombe J."/>
            <person name="Chertkov O."/>
            <person name="McCluskey K."/>
            <person name="Coulpier F."/>
            <person name="Deshpande N."/>
            <person name="von Doehren H."/>
            <person name="Ebbole D.J."/>
            <person name="Esquivel-Naranjo E.U."/>
            <person name="Fekete E."/>
            <person name="Flipphi M."/>
            <person name="Glaser F."/>
            <person name="Gomez-Rodriguez E.Y."/>
            <person name="Gruber S."/>
            <person name="Han C."/>
            <person name="Henrissat B."/>
            <person name="Hermosa R."/>
            <person name="Hernandez-Onate M."/>
            <person name="Karaffa L."/>
            <person name="Kosti I."/>
            <person name="Le Crom S."/>
            <person name="Lindquist E."/>
            <person name="Lucas S."/>
            <person name="Luebeck M."/>
            <person name="Luebeck P.S."/>
            <person name="Margeot A."/>
            <person name="Metz B."/>
            <person name="Misra M."/>
            <person name="Nevalainen H."/>
            <person name="Omann M."/>
            <person name="Packer N."/>
            <person name="Perrone G."/>
            <person name="Uresti-Rivera E.E."/>
            <person name="Salamov A."/>
            <person name="Schmoll M."/>
            <person name="Seiboth B."/>
            <person name="Shapiro H."/>
            <person name="Sukno S."/>
            <person name="Tamayo-Ramos J.A."/>
            <person name="Tisch D."/>
            <person name="Wiest A."/>
            <person name="Wilkinson H.H."/>
            <person name="Zhang M."/>
            <person name="Coutinho P.M."/>
            <person name="Kenerley C.M."/>
            <person name="Monte E."/>
            <person name="Baker S.E."/>
            <person name="Grigoriev I.V."/>
        </authorList>
    </citation>
    <scope>NUCLEOTIDE SEQUENCE [LARGE SCALE GENOMIC DNA]</scope>
    <source>
        <strain evidence="2">ATCC 20476 / IMI 206040</strain>
    </source>
</reference>
<gene>
    <name evidence="1" type="ORF">TRIATDRAFT_291671</name>
</gene>
<protein>
    <submittedName>
        <fullName evidence="1">Uncharacterized protein</fullName>
    </submittedName>
</protein>
<dbReference type="Proteomes" id="UP000005426">
    <property type="component" value="Unassembled WGS sequence"/>
</dbReference>